<dbReference type="PANTHER" id="PTHR43214">
    <property type="entry name" value="TWO-COMPONENT RESPONSE REGULATOR"/>
    <property type="match status" value="1"/>
</dbReference>
<feature type="modified residue" description="4-aspartylphosphate" evidence="3">
    <location>
        <position position="56"/>
    </location>
</feature>
<dbReference type="AlphaFoldDB" id="A0A2P8CZH0"/>
<dbReference type="GO" id="GO:0006355">
    <property type="term" value="P:regulation of DNA-templated transcription"/>
    <property type="evidence" value="ECO:0007669"/>
    <property type="project" value="InterPro"/>
</dbReference>
<accession>A0A2P8CZH0</accession>
<feature type="domain" description="Response regulatory" evidence="5">
    <location>
        <begin position="5"/>
        <end position="121"/>
    </location>
</feature>
<evidence type="ECO:0000256" key="2">
    <source>
        <dbReference type="ARBA" id="ARBA00023125"/>
    </source>
</evidence>
<dbReference type="InterPro" id="IPR039420">
    <property type="entry name" value="WalR-like"/>
</dbReference>
<evidence type="ECO:0000259" key="5">
    <source>
        <dbReference type="PROSITE" id="PS50110"/>
    </source>
</evidence>
<reference evidence="6 7" key="1">
    <citation type="submission" date="2018-03" db="EMBL/GenBank/DDBJ databases">
        <title>Genomic Encyclopedia of Type Strains, Phase III (KMG-III): the genomes of soil and plant-associated and newly described type strains.</title>
        <authorList>
            <person name="Whitman W."/>
        </authorList>
    </citation>
    <scope>NUCLEOTIDE SEQUENCE [LARGE SCALE GENOMIC DNA]</scope>
    <source>
        <strain evidence="6 7">CGMCC 1.12700</strain>
    </source>
</reference>
<dbReference type="Proteomes" id="UP000240572">
    <property type="component" value="Unassembled WGS sequence"/>
</dbReference>
<name>A0A2P8CZH0_9BACT</name>
<dbReference type="PRINTS" id="PR00038">
    <property type="entry name" value="HTHLUXR"/>
</dbReference>
<organism evidence="6 7">
    <name type="scientific">Taibaiella chishuiensis</name>
    <dbReference type="NCBI Taxonomy" id="1434707"/>
    <lineage>
        <taxon>Bacteria</taxon>
        <taxon>Pseudomonadati</taxon>
        <taxon>Bacteroidota</taxon>
        <taxon>Chitinophagia</taxon>
        <taxon>Chitinophagales</taxon>
        <taxon>Chitinophagaceae</taxon>
        <taxon>Taibaiella</taxon>
    </lineage>
</organism>
<dbReference type="SUPFAM" id="SSF46894">
    <property type="entry name" value="C-terminal effector domain of the bipartite response regulators"/>
    <property type="match status" value="1"/>
</dbReference>
<dbReference type="Gene3D" id="3.40.50.2300">
    <property type="match status" value="1"/>
</dbReference>
<dbReference type="CDD" id="cd17535">
    <property type="entry name" value="REC_NarL-like"/>
    <property type="match status" value="1"/>
</dbReference>
<protein>
    <submittedName>
        <fullName evidence="6">LuxR family two component transcriptional regulator</fullName>
    </submittedName>
</protein>
<evidence type="ECO:0000313" key="6">
    <source>
        <dbReference type="EMBL" id="PSK90378.1"/>
    </source>
</evidence>
<evidence type="ECO:0000313" key="7">
    <source>
        <dbReference type="Proteomes" id="UP000240572"/>
    </source>
</evidence>
<dbReference type="CDD" id="cd06170">
    <property type="entry name" value="LuxR_C_like"/>
    <property type="match status" value="1"/>
</dbReference>
<dbReference type="GO" id="GO:0003677">
    <property type="term" value="F:DNA binding"/>
    <property type="evidence" value="ECO:0007669"/>
    <property type="project" value="UniProtKB-KW"/>
</dbReference>
<sequence length="216" mass="24247">MKDIVVDIVDDHKMVIGGLRDMFKGFPGLRLGHTYDNGRELLAGLALQQPDVLLLDIQLPDMHGEELAGIIRLAYPAIKMIALTGFNTAEHARLMLEKGVSGYVLKNTDEHKLLQAIQTVAQGGRYIDAPIQEKILDELYGKERAQGEGYKPILTRREKEILNLILEELTSQQMADRLQLSLRTVENHRVSLMQKLNAKNSAGIVKRAFQLGLVRK</sequence>
<keyword evidence="7" id="KW-1185">Reference proteome</keyword>
<dbReference type="SMART" id="SM00421">
    <property type="entry name" value="HTH_LUXR"/>
    <property type="match status" value="1"/>
</dbReference>
<evidence type="ECO:0000259" key="4">
    <source>
        <dbReference type="PROSITE" id="PS50043"/>
    </source>
</evidence>
<dbReference type="InterPro" id="IPR001789">
    <property type="entry name" value="Sig_transdc_resp-reg_receiver"/>
</dbReference>
<keyword evidence="1 3" id="KW-0597">Phosphoprotein</keyword>
<dbReference type="PROSITE" id="PS50043">
    <property type="entry name" value="HTH_LUXR_2"/>
    <property type="match status" value="1"/>
</dbReference>
<dbReference type="GO" id="GO:0000160">
    <property type="term" value="P:phosphorelay signal transduction system"/>
    <property type="evidence" value="ECO:0007669"/>
    <property type="project" value="InterPro"/>
</dbReference>
<keyword evidence="2" id="KW-0238">DNA-binding</keyword>
<dbReference type="EMBL" id="PYGD01000008">
    <property type="protein sequence ID" value="PSK90378.1"/>
    <property type="molecule type" value="Genomic_DNA"/>
</dbReference>
<feature type="domain" description="HTH luxR-type" evidence="4">
    <location>
        <begin position="147"/>
        <end position="212"/>
    </location>
</feature>
<comment type="caution">
    <text evidence="6">The sequence shown here is derived from an EMBL/GenBank/DDBJ whole genome shotgun (WGS) entry which is preliminary data.</text>
</comment>
<dbReference type="Pfam" id="PF00196">
    <property type="entry name" value="GerE"/>
    <property type="match status" value="1"/>
</dbReference>
<dbReference type="InterPro" id="IPR058245">
    <property type="entry name" value="NreC/VraR/RcsB-like_REC"/>
</dbReference>
<dbReference type="PANTHER" id="PTHR43214:SF43">
    <property type="entry name" value="TWO-COMPONENT RESPONSE REGULATOR"/>
    <property type="match status" value="1"/>
</dbReference>
<evidence type="ECO:0000256" key="3">
    <source>
        <dbReference type="PROSITE-ProRule" id="PRU00169"/>
    </source>
</evidence>
<dbReference type="InterPro" id="IPR016032">
    <property type="entry name" value="Sig_transdc_resp-reg_C-effctor"/>
</dbReference>
<proteinExistence type="predicted"/>
<dbReference type="InterPro" id="IPR011006">
    <property type="entry name" value="CheY-like_superfamily"/>
</dbReference>
<evidence type="ECO:0000256" key="1">
    <source>
        <dbReference type="ARBA" id="ARBA00022553"/>
    </source>
</evidence>
<dbReference type="PROSITE" id="PS50110">
    <property type="entry name" value="RESPONSE_REGULATORY"/>
    <property type="match status" value="1"/>
</dbReference>
<dbReference type="SMART" id="SM00448">
    <property type="entry name" value="REC"/>
    <property type="match status" value="1"/>
</dbReference>
<dbReference type="SUPFAM" id="SSF52172">
    <property type="entry name" value="CheY-like"/>
    <property type="match status" value="1"/>
</dbReference>
<dbReference type="InterPro" id="IPR000792">
    <property type="entry name" value="Tscrpt_reg_LuxR_C"/>
</dbReference>
<dbReference type="Pfam" id="PF00072">
    <property type="entry name" value="Response_reg"/>
    <property type="match status" value="1"/>
</dbReference>
<gene>
    <name evidence="6" type="ORF">B0I18_108108</name>
</gene>
<dbReference type="RefSeq" id="WP_219906006.1">
    <property type="nucleotide sequence ID" value="NZ_PYGD01000008.1"/>
</dbReference>